<dbReference type="PROSITE" id="PS00296">
    <property type="entry name" value="CHAPERONINS_CPN60"/>
    <property type="match status" value="1"/>
</dbReference>
<proteinExistence type="inferred from homology"/>
<feature type="compositionally biased region" description="Basic and acidic residues" evidence="11">
    <location>
        <begin position="539"/>
        <end position="555"/>
    </location>
</feature>
<evidence type="ECO:0000256" key="1">
    <source>
        <dbReference type="ARBA" id="ARBA00006607"/>
    </source>
</evidence>
<evidence type="ECO:0000256" key="8">
    <source>
        <dbReference type="ARBA" id="ARBA00069579"/>
    </source>
</evidence>
<dbReference type="NCBIfam" id="TIGR02348">
    <property type="entry name" value="GroEL"/>
    <property type="match status" value="1"/>
</dbReference>
<evidence type="ECO:0000313" key="13">
    <source>
        <dbReference type="Proteomes" id="UP000015354"/>
    </source>
</evidence>
<reference evidence="12 13" key="1">
    <citation type="journal article" date="2013" name="PLoS ONE">
        <title>Predicting the Proteins of Angomonas deanei, Strigomonas culicis and Their Respective Endosymbionts Reveals New Aspects of the Trypanosomatidae Family.</title>
        <authorList>
            <person name="Motta M.C."/>
            <person name="Martins A.C."/>
            <person name="de Souza S.S."/>
            <person name="Catta-Preta C.M."/>
            <person name="Silva R."/>
            <person name="Klein C.C."/>
            <person name="de Almeida L.G."/>
            <person name="de Lima Cunha O."/>
            <person name="Ciapina L.P."/>
            <person name="Brocchi M."/>
            <person name="Colabardini A.C."/>
            <person name="de Araujo Lima B."/>
            <person name="Machado C.R."/>
            <person name="de Almeida Soares C.M."/>
            <person name="Probst C.M."/>
            <person name="de Menezes C.B."/>
            <person name="Thompson C.E."/>
            <person name="Bartholomeu D.C."/>
            <person name="Gradia D.F."/>
            <person name="Pavoni D.P."/>
            <person name="Grisard E.C."/>
            <person name="Fantinatti-Garboggini F."/>
            <person name="Marchini F.K."/>
            <person name="Rodrigues-Luiz G.F."/>
            <person name="Wagner G."/>
            <person name="Goldman G.H."/>
            <person name="Fietto J.L."/>
            <person name="Elias M.C."/>
            <person name="Goldman M.H."/>
            <person name="Sagot M.F."/>
            <person name="Pereira M."/>
            <person name="Stoco P.H."/>
            <person name="de Mendonca-Neto R.P."/>
            <person name="Teixeira S.M."/>
            <person name="Maciel T.E."/>
            <person name="de Oliveira Mendes T.A."/>
            <person name="Urmenyi T.P."/>
            <person name="de Souza W."/>
            <person name="Schenkman S."/>
            <person name="de Vasconcelos A.T."/>
        </authorList>
    </citation>
    <scope>NUCLEOTIDE SEQUENCE [LARGE SCALE GENOMIC DNA]</scope>
</reference>
<evidence type="ECO:0000256" key="7">
    <source>
        <dbReference type="ARBA" id="ARBA00025467"/>
    </source>
</evidence>
<dbReference type="Gene3D" id="3.30.260.10">
    <property type="entry name" value="TCP-1-like chaperonin intermediate domain"/>
    <property type="match status" value="1"/>
</dbReference>
<evidence type="ECO:0000256" key="6">
    <source>
        <dbReference type="ARBA" id="ARBA00023186"/>
    </source>
</evidence>
<comment type="similarity">
    <text evidence="1 10">Belongs to the chaperonin (HSP60) family.</text>
</comment>
<dbReference type="InterPro" id="IPR027410">
    <property type="entry name" value="TCP-1-like_intermed_sf"/>
</dbReference>
<dbReference type="Pfam" id="PF00118">
    <property type="entry name" value="Cpn60_TCP1"/>
    <property type="match status" value="1"/>
</dbReference>
<sequence length="568" mass="60287">MLRSVVKLQGKDVRFGDKARRSMQKGVTRAVAAVATTLGPKGRNVIIEQAYGAPKITKDGVTVAKAIEFKDPFENMGAQLVRQVCNKTNDLAGDGTTTSAVLVDSIFAEGLKCIAQGTNPIDMKRGMDKSVDIILKSVKEQSRPVKGSEDIVQVATISANGDAEIGGMIGKAMEKVGRDGVITSQDGKTMQTELEIVEGMSIDRGYISPYFVTDAKTQKAELEEALVLVSAKKIGSIHSLLPALNHVARSGRPLLIIADDVESEALTTLIFNKLQGKLKVCCVKAPGFGDNKTAMLQDMSIFSGAQLVGDEGTGLELDAENFDPSILGSVKKVTVNKDDTVLLNGGGDAAAVKERVDLLRELIKSETSEYNKDKLKERLAKLSGGVAVIKVGGASEVEVNEKKDRVVDATCATRAAVQEGIVPGGGVALLRASKALDELLSNPALSADQRTGVHIIRNAIRLPAMIIARNAGKEGAVVVEKILENANATIGYDAQNDRYVDMFEAGIIDPARVVHVAINDASSVASLMMTAEAAVVQAPKEKKGEKDSNNKKSSNEEEEEDLSGLGAY</sequence>
<dbReference type="SUPFAM" id="SSF52029">
    <property type="entry name" value="GroEL apical domain-like"/>
    <property type="match status" value="1"/>
</dbReference>
<dbReference type="InterPro" id="IPR001844">
    <property type="entry name" value="Cpn60/GroEL"/>
</dbReference>
<keyword evidence="2" id="KW-0547">Nucleotide-binding</keyword>
<gene>
    <name evidence="12" type="ORF">STCU_06060</name>
</gene>
<dbReference type="PRINTS" id="PR00298">
    <property type="entry name" value="CHAPERONIN60"/>
</dbReference>
<dbReference type="Gene3D" id="3.50.7.10">
    <property type="entry name" value="GroEL"/>
    <property type="match status" value="1"/>
</dbReference>
<name>S9VU91_9TRYP</name>
<dbReference type="GO" id="GO:0005524">
    <property type="term" value="F:ATP binding"/>
    <property type="evidence" value="ECO:0007669"/>
    <property type="project" value="UniProtKB-KW"/>
</dbReference>
<dbReference type="InterPro" id="IPR027409">
    <property type="entry name" value="GroEL-like_apical_dom_sf"/>
</dbReference>
<dbReference type="AlphaFoldDB" id="S9VU91"/>
<dbReference type="NCBIfam" id="NF009489">
    <property type="entry name" value="PRK12851.1"/>
    <property type="match status" value="1"/>
</dbReference>
<dbReference type="PANTHER" id="PTHR45633">
    <property type="entry name" value="60 KDA HEAT SHOCK PROTEIN, MITOCHONDRIAL"/>
    <property type="match status" value="1"/>
</dbReference>
<dbReference type="Proteomes" id="UP000015354">
    <property type="component" value="Unassembled WGS sequence"/>
</dbReference>
<protein>
    <recommendedName>
        <fullName evidence="8">Chaperonin HSP60, mitochondrial</fullName>
    </recommendedName>
    <alternativeName>
        <fullName evidence="9">groEL protein</fullName>
    </alternativeName>
</protein>
<organism evidence="12 13">
    <name type="scientific">Strigomonas culicis</name>
    <dbReference type="NCBI Taxonomy" id="28005"/>
    <lineage>
        <taxon>Eukaryota</taxon>
        <taxon>Discoba</taxon>
        <taxon>Euglenozoa</taxon>
        <taxon>Kinetoplastea</taxon>
        <taxon>Metakinetoplastina</taxon>
        <taxon>Trypanosomatida</taxon>
        <taxon>Trypanosomatidae</taxon>
        <taxon>Strigomonadinae</taxon>
        <taxon>Strigomonas</taxon>
    </lineage>
</organism>
<dbReference type="HAMAP" id="MF_00600">
    <property type="entry name" value="CH60"/>
    <property type="match status" value="1"/>
</dbReference>
<dbReference type="OrthoDB" id="1733909at2759"/>
<accession>S9VU91</accession>
<keyword evidence="3" id="KW-0067">ATP-binding</keyword>
<dbReference type="EMBL" id="ATMH01006060">
    <property type="protein sequence ID" value="EPY26825.1"/>
    <property type="molecule type" value="Genomic_DNA"/>
</dbReference>
<evidence type="ECO:0000313" key="12">
    <source>
        <dbReference type="EMBL" id="EPY26825.1"/>
    </source>
</evidence>
<dbReference type="SUPFAM" id="SSF48592">
    <property type="entry name" value="GroEL equatorial domain-like"/>
    <property type="match status" value="1"/>
</dbReference>
<dbReference type="Gene3D" id="1.10.560.10">
    <property type="entry name" value="GroEL-like equatorial domain"/>
    <property type="match status" value="1"/>
</dbReference>
<dbReference type="SUPFAM" id="SSF54849">
    <property type="entry name" value="GroEL-intermediate domain like"/>
    <property type="match status" value="1"/>
</dbReference>
<dbReference type="NCBIfam" id="NF009487">
    <property type="entry name" value="PRK12849.1"/>
    <property type="match status" value="1"/>
</dbReference>
<evidence type="ECO:0000256" key="11">
    <source>
        <dbReference type="SAM" id="MobiDB-lite"/>
    </source>
</evidence>
<dbReference type="CDD" id="cd03344">
    <property type="entry name" value="GroEL"/>
    <property type="match status" value="1"/>
</dbReference>
<evidence type="ECO:0000256" key="9">
    <source>
        <dbReference type="ARBA" id="ARBA00080006"/>
    </source>
</evidence>
<comment type="function">
    <text evidence="7">Implicated in mitochondrial protein import and macromolecular assembly. May facilitate the correct folding of imported proteins. May also prevent misfolding and promote the refolding and proper assembly of unfolded polypeptides generated under stress conditions in the mitochondrial matrix.</text>
</comment>
<dbReference type="FunFam" id="3.50.7.10:FF:000001">
    <property type="entry name" value="60 kDa chaperonin"/>
    <property type="match status" value="1"/>
</dbReference>
<feature type="region of interest" description="Disordered" evidence="11">
    <location>
        <begin position="536"/>
        <end position="568"/>
    </location>
</feature>
<dbReference type="GO" id="GO:0140662">
    <property type="term" value="F:ATP-dependent protein folding chaperone"/>
    <property type="evidence" value="ECO:0007669"/>
    <property type="project" value="InterPro"/>
</dbReference>
<evidence type="ECO:0000256" key="4">
    <source>
        <dbReference type="ARBA" id="ARBA00022946"/>
    </source>
</evidence>
<evidence type="ECO:0000256" key="5">
    <source>
        <dbReference type="ARBA" id="ARBA00023016"/>
    </source>
</evidence>
<dbReference type="InterPro" id="IPR002423">
    <property type="entry name" value="Cpn60/GroEL/TCP-1"/>
</dbReference>
<evidence type="ECO:0000256" key="10">
    <source>
        <dbReference type="RuleBase" id="RU000418"/>
    </source>
</evidence>
<comment type="caution">
    <text evidence="12">The sequence shown here is derived from an EMBL/GenBank/DDBJ whole genome shotgun (WGS) entry which is preliminary data.</text>
</comment>
<dbReference type="InterPro" id="IPR018370">
    <property type="entry name" value="Chaperonin_Cpn60_CS"/>
</dbReference>
<keyword evidence="5" id="KW-0346">Stress response</keyword>
<evidence type="ECO:0000256" key="2">
    <source>
        <dbReference type="ARBA" id="ARBA00022741"/>
    </source>
</evidence>
<dbReference type="InterPro" id="IPR027413">
    <property type="entry name" value="GROEL-like_equatorial_sf"/>
</dbReference>
<keyword evidence="13" id="KW-1185">Reference proteome</keyword>
<dbReference type="NCBIfam" id="NF009488">
    <property type="entry name" value="PRK12850.1"/>
    <property type="match status" value="1"/>
</dbReference>
<dbReference type="NCBIfam" id="NF000592">
    <property type="entry name" value="PRK00013.1"/>
    <property type="match status" value="1"/>
</dbReference>
<keyword evidence="6" id="KW-0143">Chaperone</keyword>
<keyword evidence="4" id="KW-0809">Transit peptide</keyword>
<evidence type="ECO:0000256" key="3">
    <source>
        <dbReference type="ARBA" id="ARBA00022840"/>
    </source>
</evidence>
<dbReference type="GO" id="GO:0042026">
    <property type="term" value="P:protein refolding"/>
    <property type="evidence" value="ECO:0007669"/>
    <property type="project" value="InterPro"/>
</dbReference>